<sequence>MTEPSAIPPEGVQLRARRSPRLIALGVLLIVLGALGAAALYTTATRHRQAVAMANDVVRGQEIRLTDLTIREVPGDYEAGIDPDELESLVGQRVLTDLPAGSFPARRHLGDRQFPAGNVVVGLKLGPGRMPSTTLVPGQRIQLINLAESAAVAEAQVATLPKKLDDGVTWLLDVSVSGERAAQVAALIAADQLALIALQEP</sequence>
<reference evidence="3 4" key="1">
    <citation type="submission" date="2021-03" db="EMBL/GenBank/DDBJ databases">
        <title>Human Oral Microbial Genomes.</title>
        <authorList>
            <person name="Johnston C.D."/>
            <person name="Chen T."/>
            <person name="Dewhirst F.E."/>
        </authorList>
    </citation>
    <scope>NUCLEOTIDE SEQUENCE [LARGE SCALE GENOMIC DNA]</scope>
    <source>
        <strain evidence="3 4">DSMZ 100122</strain>
    </source>
</reference>
<feature type="domain" description="SAF" evidence="2">
    <location>
        <begin position="48"/>
        <end position="110"/>
    </location>
</feature>
<protein>
    <recommendedName>
        <fullName evidence="2">SAF domain-containing protein</fullName>
    </recommendedName>
</protein>
<proteinExistence type="predicted"/>
<keyword evidence="4" id="KW-1185">Reference proteome</keyword>
<keyword evidence="1" id="KW-0812">Transmembrane</keyword>
<keyword evidence="1" id="KW-1133">Transmembrane helix</keyword>
<organism evidence="3 4">
    <name type="scientific">Arachnia rubra</name>
    <dbReference type="NCBI Taxonomy" id="1547448"/>
    <lineage>
        <taxon>Bacteria</taxon>
        <taxon>Bacillati</taxon>
        <taxon>Actinomycetota</taxon>
        <taxon>Actinomycetes</taxon>
        <taxon>Propionibacteriales</taxon>
        <taxon>Propionibacteriaceae</taxon>
        <taxon>Arachnia</taxon>
    </lineage>
</organism>
<evidence type="ECO:0000256" key="1">
    <source>
        <dbReference type="SAM" id="Phobius"/>
    </source>
</evidence>
<dbReference type="RefSeq" id="WP_212321810.1">
    <property type="nucleotide sequence ID" value="NZ_AP024463.1"/>
</dbReference>
<keyword evidence="1" id="KW-0472">Membrane</keyword>
<feature type="transmembrane region" description="Helical" evidence="1">
    <location>
        <begin position="22"/>
        <end position="41"/>
    </location>
</feature>
<dbReference type="SMART" id="SM00858">
    <property type="entry name" value="SAF"/>
    <property type="match status" value="1"/>
</dbReference>
<evidence type="ECO:0000259" key="2">
    <source>
        <dbReference type="SMART" id="SM00858"/>
    </source>
</evidence>
<dbReference type="EMBL" id="CP072384">
    <property type="protein sequence ID" value="QUC07388.1"/>
    <property type="molecule type" value="Genomic_DNA"/>
</dbReference>
<gene>
    <name evidence="3" type="ORF">J5A65_10635</name>
</gene>
<dbReference type="Proteomes" id="UP000678513">
    <property type="component" value="Chromosome"/>
</dbReference>
<evidence type="ECO:0000313" key="4">
    <source>
        <dbReference type="Proteomes" id="UP000678513"/>
    </source>
</evidence>
<dbReference type="InterPro" id="IPR013974">
    <property type="entry name" value="SAF"/>
</dbReference>
<evidence type="ECO:0000313" key="3">
    <source>
        <dbReference type="EMBL" id="QUC07388.1"/>
    </source>
</evidence>
<accession>A0ABX7Y4D6</accession>
<name>A0ABX7Y4D6_9ACTN</name>
<dbReference type="Pfam" id="PF08666">
    <property type="entry name" value="SAF"/>
    <property type="match status" value="1"/>
</dbReference>